<evidence type="ECO:0000313" key="21">
    <source>
        <dbReference type="EMBL" id="KAK9687842.1"/>
    </source>
</evidence>
<evidence type="ECO:0000256" key="6">
    <source>
        <dbReference type="ARBA" id="ARBA00022475"/>
    </source>
</evidence>
<evidence type="ECO:0000256" key="3">
    <source>
        <dbReference type="ARBA" id="ARBA00004401"/>
    </source>
</evidence>
<organism evidence="21 22">
    <name type="scientific">Basidiobolus ranarum</name>
    <dbReference type="NCBI Taxonomy" id="34480"/>
    <lineage>
        <taxon>Eukaryota</taxon>
        <taxon>Fungi</taxon>
        <taxon>Fungi incertae sedis</taxon>
        <taxon>Zoopagomycota</taxon>
        <taxon>Entomophthoromycotina</taxon>
        <taxon>Basidiobolomycetes</taxon>
        <taxon>Basidiobolales</taxon>
        <taxon>Basidiobolaceae</taxon>
        <taxon>Basidiobolus</taxon>
    </lineage>
</organism>
<keyword evidence="20" id="KW-1133">Transmembrane helix</keyword>
<dbReference type="Pfam" id="PF00332">
    <property type="entry name" value="Glyco_hydro_17"/>
    <property type="match status" value="1"/>
</dbReference>
<keyword evidence="6" id="KW-1003">Cell membrane</keyword>
<evidence type="ECO:0000256" key="15">
    <source>
        <dbReference type="ARBA" id="ARBA00023326"/>
    </source>
</evidence>
<keyword evidence="11 20" id="KW-0472">Membrane</keyword>
<name>A0ABR2VQ86_9FUNG</name>
<proteinExistence type="inferred from homology"/>
<comment type="caution">
    <text evidence="21">The sequence shown here is derived from an EMBL/GenBank/DDBJ whole genome shotgun (WGS) entry which is preliminary data.</text>
</comment>
<evidence type="ECO:0000256" key="12">
    <source>
        <dbReference type="ARBA" id="ARBA00023180"/>
    </source>
</evidence>
<evidence type="ECO:0000256" key="14">
    <source>
        <dbReference type="ARBA" id="ARBA00023316"/>
    </source>
</evidence>
<evidence type="ECO:0000256" key="7">
    <source>
        <dbReference type="ARBA" id="ARBA00022512"/>
    </source>
</evidence>
<accession>A0ABR2VQ86</accession>
<comment type="similarity">
    <text evidence="4 19">Belongs to the glycosyl hydrolase 17 family.</text>
</comment>
<evidence type="ECO:0000256" key="5">
    <source>
        <dbReference type="ARBA" id="ARBA00012780"/>
    </source>
</evidence>
<keyword evidence="22" id="KW-1185">Reference proteome</keyword>
<keyword evidence="14" id="KW-0961">Cell wall biogenesis/degradation</keyword>
<dbReference type="InterPro" id="IPR050732">
    <property type="entry name" value="Beta-glucan_modifiers"/>
</dbReference>
<keyword evidence="20" id="KW-0812">Transmembrane</keyword>
<comment type="function">
    <text evidence="16">Glucanases play a role in cell expansion during growth, in cell-cell fusion during mating, and in spore release during sporulation. This enzyme may be involved in beta-glucan degradation. Active on laminarin and lichenan.</text>
</comment>
<evidence type="ECO:0000256" key="13">
    <source>
        <dbReference type="ARBA" id="ARBA00023277"/>
    </source>
</evidence>
<protein>
    <recommendedName>
        <fullName evidence="5">glucan endo-1,3-beta-D-glucosidase</fullName>
        <ecNumber evidence="5">3.2.1.39</ecNumber>
    </recommendedName>
    <alternativeName>
        <fullName evidence="18">Endo-1,3-beta-glucanase btgC</fullName>
    </alternativeName>
    <alternativeName>
        <fullName evidence="17">Laminarinase btgC</fullName>
    </alternativeName>
</protein>
<dbReference type="PANTHER" id="PTHR16631">
    <property type="entry name" value="GLUCAN 1,3-BETA-GLUCOSIDASE"/>
    <property type="match status" value="1"/>
</dbReference>
<evidence type="ECO:0000256" key="9">
    <source>
        <dbReference type="ARBA" id="ARBA00022729"/>
    </source>
</evidence>
<keyword evidence="12" id="KW-0325">Glycoprotein</keyword>
<dbReference type="EMBL" id="JASJQH010008590">
    <property type="protein sequence ID" value="KAK9687842.1"/>
    <property type="molecule type" value="Genomic_DNA"/>
</dbReference>
<dbReference type="Proteomes" id="UP001479436">
    <property type="component" value="Unassembled WGS sequence"/>
</dbReference>
<evidence type="ECO:0000256" key="18">
    <source>
        <dbReference type="ARBA" id="ARBA00043078"/>
    </source>
</evidence>
<evidence type="ECO:0000256" key="2">
    <source>
        <dbReference type="ARBA" id="ARBA00004191"/>
    </source>
</evidence>
<gene>
    <name evidence="21" type="ORF">K7432_014624</name>
</gene>
<evidence type="ECO:0000256" key="1">
    <source>
        <dbReference type="ARBA" id="ARBA00000382"/>
    </source>
</evidence>
<evidence type="ECO:0000256" key="16">
    <source>
        <dbReference type="ARBA" id="ARBA00037649"/>
    </source>
</evidence>
<comment type="subcellular location">
    <subcellularLocation>
        <location evidence="3">Cell membrane</location>
        <topology evidence="3">Single-pass type II membrane protein</topology>
    </subcellularLocation>
    <subcellularLocation>
        <location evidence="2">Secreted</location>
        <location evidence="2">Cell wall</location>
    </subcellularLocation>
</comment>
<keyword evidence="7" id="KW-0134">Cell wall</keyword>
<evidence type="ECO:0000256" key="11">
    <source>
        <dbReference type="ARBA" id="ARBA00023136"/>
    </source>
</evidence>
<dbReference type="Gene3D" id="3.20.20.80">
    <property type="entry name" value="Glycosidases"/>
    <property type="match status" value="1"/>
</dbReference>
<feature type="transmembrane region" description="Helical" evidence="20">
    <location>
        <begin position="12"/>
        <end position="32"/>
    </location>
</feature>
<comment type="catalytic activity">
    <reaction evidence="1">
        <text>Hydrolysis of (1-&gt;3)-beta-D-glucosidic linkages in (1-&gt;3)-beta-D-glucans.</text>
        <dbReference type="EC" id="3.2.1.39"/>
    </reaction>
</comment>
<dbReference type="InterPro" id="IPR017853">
    <property type="entry name" value="GH"/>
</dbReference>
<keyword evidence="9" id="KW-0732">Signal</keyword>
<reference evidence="21 22" key="1">
    <citation type="submission" date="2023-04" db="EMBL/GenBank/DDBJ databases">
        <title>Genome of Basidiobolus ranarum AG-B5.</title>
        <authorList>
            <person name="Stajich J.E."/>
            <person name="Carter-House D."/>
            <person name="Gryganskyi A."/>
        </authorList>
    </citation>
    <scope>NUCLEOTIDE SEQUENCE [LARGE SCALE GENOMIC DNA]</scope>
    <source>
        <strain evidence="21 22">AG-B5</strain>
    </source>
</reference>
<evidence type="ECO:0000313" key="22">
    <source>
        <dbReference type="Proteomes" id="UP001479436"/>
    </source>
</evidence>
<dbReference type="SUPFAM" id="SSF51445">
    <property type="entry name" value="(Trans)glycosidases"/>
    <property type="match status" value="1"/>
</dbReference>
<evidence type="ECO:0000256" key="4">
    <source>
        <dbReference type="ARBA" id="ARBA00008773"/>
    </source>
</evidence>
<keyword evidence="8" id="KW-0964">Secreted</keyword>
<evidence type="ECO:0000256" key="10">
    <source>
        <dbReference type="ARBA" id="ARBA00022801"/>
    </source>
</evidence>
<dbReference type="EC" id="3.2.1.39" evidence="5"/>
<sequence length="367" mass="41344">MKGSLTKRTKIIIAVVTVIVIAAIAGGLGYHFTHKKDTNQGTQNNGSIPNGSKGAYTNPDIPINVDLKIQSNSSYTRSFWGLAYTPLNVQFPWCGDTQDEVIEDLKILYQLTPRIRIYGVDCRQFEYIMNGINALNIRMGVIPTIWVDNNQTTYDRQHDTFFQVTERYGWDNIIGVSVGNEAIYRKEITAEELQRRVKEVRDRITKAGHPEIPVFSTDIEQLDKILDMSDILFDNVHPFFAGTRVEDASSWTFKYFQENDVAVAAKVGKKAVISEVGWPTGGAPDRGAIASVGNLQILLDNFVCEANKRKVPNFFFEIFDEPWKIIFNEPRETMWGVFSDKKQLKAGLTLPNCPLPAFGQGSTSLFE</sequence>
<keyword evidence="13" id="KW-0119">Carbohydrate metabolism</keyword>
<evidence type="ECO:0000256" key="20">
    <source>
        <dbReference type="SAM" id="Phobius"/>
    </source>
</evidence>
<keyword evidence="15" id="KW-0624">Polysaccharide degradation</keyword>
<evidence type="ECO:0000256" key="19">
    <source>
        <dbReference type="RuleBase" id="RU004335"/>
    </source>
</evidence>
<evidence type="ECO:0000256" key="8">
    <source>
        <dbReference type="ARBA" id="ARBA00022525"/>
    </source>
</evidence>
<dbReference type="PANTHER" id="PTHR16631:SF17">
    <property type="entry name" value="GLUCAN ENDO-1,3-BETA-GLUCOSIDASE BTGC"/>
    <property type="match status" value="1"/>
</dbReference>
<evidence type="ECO:0000256" key="17">
    <source>
        <dbReference type="ARBA" id="ARBA00042373"/>
    </source>
</evidence>
<dbReference type="InterPro" id="IPR000490">
    <property type="entry name" value="Glyco_hydro_17"/>
</dbReference>
<keyword evidence="10" id="KW-0378">Hydrolase</keyword>